<dbReference type="Proteomes" id="UP000284375">
    <property type="component" value="Unassembled WGS sequence"/>
</dbReference>
<dbReference type="EMBL" id="LJZO01000018">
    <property type="protein sequence ID" value="ROV97020.1"/>
    <property type="molecule type" value="Genomic_DNA"/>
</dbReference>
<accession>A0A423W1E9</accession>
<sequence length="130" mass="14631">MQLKKYHELREGKTSSSAPELDFDETLKAPGIYRDDDVVASGSRASGEISMTALSELHGSTEQFNDAQNPNVADPFAFLFQNTATESDTNGFVTDWLADNWYDWLSTHEILSRIPFWPFTSLRLSPPNLN</sequence>
<evidence type="ECO:0000256" key="1">
    <source>
        <dbReference type="SAM" id="MobiDB-lite"/>
    </source>
</evidence>
<evidence type="ECO:0000313" key="2">
    <source>
        <dbReference type="EMBL" id="ROV97020.1"/>
    </source>
</evidence>
<evidence type="ECO:0000313" key="3">
    <source>
        <dbReference type="Proteomes" id="UP000284375"/>
    </source>
</evidence>
<dbReference type="AlphaFoldDB" id="A0A423W1E9"/>
<feature type="compositionally biased region" description="Basic and acidic residues" evidence="1">
    <location>
        <begin position="1"/>
        <end position="13"/>
    </location>
</feature>
<organism evidence="2 3">
    <name type="scientific">Cytospora chrysosperma</name>
    <name type="common">Cytospora canker fungus</name>
    <name type="synonym">Sphaeria chrysosperma</name>
    <dbReference type="NCBI Taxonomy" id="252740"/>
    <lineage>
        <taxon>Eukaryota</taxon>
        <taxon>Fungi</taxon>
        <taxon>Dikarya</taxon>
        <taxon>Ascomycota</taxon>
        <taxon>Pezizomycotina</taxon>
        <taxon>Sordariomycetes</taxon>
        <taxon>Sordariomycetidae</taxon>
        <taxon>Diaporthales</taxon>
        <taxon>Cytosporaceae</taxon>
        <taxon>Cytospora</taxon>
    </lineage>
</organism>
<reference evidence="2 3" key="1">
    <citation type="submission" date="2015-09" db="EMBL/GenBank/DDBJ databases">
        <title>Host preference determinants of Valsa canker pathogens revealed by comparative genomics.</title>
        <authorList>
            <person name="Yin Z."/>
            <person name="Huang L."/>
        </authorList>
    </citation>
    <scope>NUCLEOTIDE SEQUENCE [LARGE SCALE GENOMIC DNA]</scope>
    <source>
        <strain evidence="2 3">YSFL</strain>
    </source>
</reference>
<name>A0A423W1E9_CYTCH</name>
<comment type="caution">
    <text evidence="2">The sequence shown here is derived from an EMBL/GenBank/DDBJ whole genome shotgun (WGS) entry which is preliminary data.</text>
</comment>
<gene>
    <name evidence="2" type="ORF">VSDG_04047</name>
</gene>
<keyword evidence="3" id="KW-1185">Reference proteome</keyword>
<feature type="region of interest" description="Disordered" evidence="1">
    <location>
        <begin position="1"/>
        <end position="22"/>
    </location>
</feature>
<protein>
    <submittedName>
        <fullName evidence="2">Uncharacterized protein</fullName>
    </submittedName>
</protein>
<proteinExistence type="predicted"/>